<comment type="subcellular location">
    <subcellularLocation>
        <location evidence="2">Cytoplasm</location>
    </subcellularLocation>
    <subcellularLocation>
        <location evidence="1">Nucleus</location>
    </subcellularLocation>
</comment>
<dbReference type="FunFam" id="3.30.200.20:FF:000049">
    <property type="entry name" value="cyclin-dependent kinase-like 1 isoform X1"/>
    <property type="match status" value="1"/>
</dbReference>
<feature type="compositionally biased region" description="Polar residues" evidence="16">
    <location>
        <begin position="364"/>
        <end position="381"/>
    </location>
</feature>
<evidence type="ECO:0000256" key="8">
    <source>
        <dbReference type="ARBA" id="ARBA00022741"/>
    </source>
</evidence>
<evidence type="ECO:0000313" key="18">
    <source>
        <dbReference type="EMBL" id="CAC5385310.1"/>
    </source>
</evidence>
<keyword evidence="8 15" id="KW-0547">Nucleotide-binding</keyword>
<dbReference type="InterPro" id="IPR050108">
    <property type="entry name" value="CDK"/>
</dbReference>
<dbReference type="GO" id="GO:0004693">
    <property type="term" value="F:cyclin-dependent protein serine/threonine kinase activity"/>
    <property type="evidence" value="ECO:0007669"/>
    <property type="project" value="UniProtKB-EC"/>
</dbReference>
<evidence type="ECO:0000256" key="16">
    <source>
        <dbReference type="SAM" id="MobiDB-lite"/>
    </source>
</evidence>
<evidence type="ECO:0000256" key="3">
    <source>
        <dbReference type="ARBA" id="ARBA00006485"/>
    </source>
</evidence>
<dbReference type="Gene3D" id="3.30.200.20">
    <property type="entry name" value="Phosphorylase Kinase, domain 1"/>
    <property type="match status" value="1"/>
</dbReference>
<dbReference type="InterPro" id="IPR008271">
    <property type="entry name" value="Ser/Thr_kinase_AS"/>
</dbReference>
<comment type="similarity">
    <text evidence="3">Belongs to the protein kinase superfamily. CMGC Ser/Thr protein kinase family. CDC2/CDKX subfamily.</text>
</comment>
<gene>
    <name evidence="18" type="ORF">MCOR_20867</name>
</gene>
<accession>A0A6J8BQF7</accession>
<evidence type="ECO:0000256" key="5">
    <source>
        <dbReference type="ARBA" id="ARBA00022490"/>
    </source>
</evidence>
<sequence length="584" mass="67117">MEKYENLGLVGEGSYGMVLKCRHKETGQLVAIKKFLESEDDKMVKKIALREVRMLKQLRHDHLVNLIEVFRRKKRLYLVFEFVDHTVLDELEKCPNGLDENTVRRILWQVLKGVEFCHVHNIIHRDVKPENILVSKSGVVKLCDFGFARTLAQPGESYTDYVATRWYRAPELLVGDTKYGKAVDIWAIGCLLSEMLTGEPLFPGDSDIDQLYHIVKCFGNLTPRHKEVFLRNPLFVGMRIPEVKETVPLEKKFNRISSFALDLMKQSLRLDPDDRPTCTQLLKHEFFQKDGFITRIQHDLKQKVHRETHNNPLIKTSSSEKEDGDDAKGSNIKKKKKINDLKDNKDVNKKDNKKETEKLVKKTSQQNTSLTPVNAKSPSGDSQKEKEKNNRDQREKEKTMIKDSKVSNNVKERDNKIIKDQTKDKEKNDKIDRKSDKENEKDIKENGEGIKETTPSIPPIVNNAGQTNHVSTTNNPQSMPSITSRPVLVIKSQCFNFLRVSDKMRKVFFMINSNQKVRRKEKEGLSFPEVRGAEAHPTKTKPLQTKQRTTIAQIPHITNIDPFPFANADTNGNGNDKDDNLPIV</sequence>
<dbReference type="InterPro" id="IPR000719">
    <property type="entry name" value="Prot_kinase_dom"/>
</dbReference>
<evidence type="ECO:0000256" key="9">
    <source>
        <dbReference type="ARBA" id="ARBA00022777"/>
    </source>
</evidence>
<dbReference type="CDD" id="cd07846">
    <property type="entry name" value="STKc_CDKL2_3"/>
    <property type="match status" value="1"/>
</dbReference>
<reference evidence="18 19" key="1">
    <citation type="submission" date="2020-06" db="EMBL/GenBank/DDBJ databases">
        <authorList>
            <person name="Li R."/>
            <person name="Bekaert M."/>
        </authorList>
    </citation>
    <scope>NUCLEOTIDE SEQUENCE [LARGE SCALE GENOMIC DNA]</scope>
    <source>
        <strain evidence="19">wild</strain>
    </source>
</reference>
<keyword evidence="7 18" id="KW-0808">Transferase</keyword>
<feature type="compositionally biased region" description="Basic and acidic residues" evidence="16">
    <location>
        <begin position="382"/>
        <end position="451"/>
    </location>
</feature>
<dbReference type="Gene3D" id="1.10.510.10">
    <property type="entry name" value="Transferase(Phosphotransferase) domain 1"/>
    <property type="match status" value="1"/>
</dbReference>
<evidence type="ECO:0000256" key="6">
    <source>
        <dbReference type="ARBA" id="ARBA00022527"/>
    </source>
</evidence>
<dbReference type="OrthoDB" id="548217at2759"/>
<feature type="compositionally biased region" description="Basic and acidic residues" evidence="16">
    <location>
        <begin position="338"/>
        <end position="360"/>
    </location>
</feature>
<comment type="catalytic activity">
    <reaction evidence="13">
        <text>L-threonyl-[protein] + ATP = O-phospho-L-threonyl-[protein] + ADP + H(+)</text>
        <dbReference type="Rhea" id="RHEA:46608"/>
        <dbReference type="Rhea" id="RHEA-COMP:11060"/>
        <dbReference type="Rhea" id="RHEA-COMP:11605"/>
        <dbReference type="ChEBI" id="CHEBI:15378"/>
        <dbReference type="ChEBI" id="CHEBI:30013"/>
        <dbReference type="ChEBI" id="CHEBI:30616"/>
        <dbReference type="ChEBI" id="CHEBI:61977"/>
        <dbReference type="ChEBI" id="CHEBI:456216"/>
        <dbReference type="EC" id="2.7.11.22"/>
    </reaction>
</comment>
<comment type="catalytic activity">
    <reaction evidence="14">
        <text>L-seryl-[protein] + ATP = O-phospho-L-seryl-[protein] + ADP + H(+)</text>
        <dbReference type="Rhea" id="RHEA:17989"/>
        <dbReference type="Rhea" id="RHEA-COMP:9863"/>
        <dbReference type="Rhea" id="RHEA-COMP:11604"/>
        <dbReference type="ChEBI" id="CHEBI:15378"/>
        <dbReference type="ChEBI" id="CHEBI:29999"/>
        <dbReference type="ChEBI" id="CHEBI:30616"/>
        <dbReference type="ChEBI" id="CHEBI:83421"/>
        <dbReference type="ChEBI" id="CHEBI:456216"/>
        <dbReference type="EC" id="2.7.11.22"/>
    </reaction>
</comment>
<feature type="region of interest" description="Disordered" evidence="16">
    <location>
        <begin position="303"/>
        <end position="479"/>
    </location>
</feature>
<dbReference type="PANTHER" id="PTHR24056">
    <property type="entry name" value="CELL DIVISION PROTEIN KINASE"/>
    <property type="match status" value="1"/>
</dbReference>
<evidence type="ECO:0000256" key="15">
    <source>
        <dbReference type="PROSITE-ProRule" id="PRU10141"/>
    </source>
</evidence>
<evidence type="ECO:0000256" key="14">
    <source>
        <dbReference type="ARBA" id="ARBA00048367"/>
    </source>
</evidence>
<protein>
    <recommendedName>
        <fullName evidence="12">Cyclin-dependent kinase-like 2</fullName>
        <ecNumber evidence="4">2.7.11.22</ecNumber>
    </recommendedName>
</protein>
<dbReference type="PANTHER" id="PTHR24056:SF400">
    <property type="entry name" value="KINASE, PUTATIVE-RELATED"/>
    <property type="match status" value="1"/>
</dbReference>
<dbReference type="PROSITE" id="PS50011">
    <property type="entry name" value="PROTEIN_KINASE_DOM"/>
    <property type="match status" value="1"/>
</dbReference>
<name>A0A6J8BQF7_MYTCO</name>
<keyword evidence="9" id="KW-0418">Kinase</keyword>
<dbReference type="Pfam" id="PF00069">
    <property type="entry name" value="Pkinase"/>
    <property type="match status" value="1"/>
</dbReference>
<evidence type="ECO:0000256" key="2">
    <source>
        <dbReference type="ARBA" id="ARBA00004496"/>
    </source>
</evidence>
<keyword evidence="10 15" id="KW-0067">ATP-binding</keyword>
<dbReference type="GO" id="GO:0005524">
    <property type="term" value="F:ATP binding"/>
    <property type="evidence" value="ECO:0007669"/>
    <property type="project" value="UniProtKB-UniRule"/>
</dbReference>
<dbReference type="PROSITE" id="PS00107">
    <property type="entry name" value="PROTEIN_KINASE_ATP"/>
    <property type="match status" value="1"/>
</dbReference>
<evidence type="ECO:0000256" key="10">
    <source>
        <dbReference type="ARBA" id="ARBA00022840"/>
    </source>
</evidence>
<evidence type="ECO:0000256" key="12">
    <source>
        <dbReference type="ARBA" id="ARBA00039642"/>
    </source>
</evidence>
<evidence type="ECO:0000256" key="7">
    <source>
        <dbReference type="ARBA" id="ARBA00022679"/>
    </source>
</evidence>
<evidence type="ECO:0000256" key="4">
    <source>
        <dbReference type="ARBA" id="ARBA00012425"/>
    </source>
</evidence>
<dbReference type="InterPro" id="IPR017441">
    <property type="entry name" value="Protein_kinase_ATP_BS"/>
</dbReference>
<evidence type="ECO:0000313" key="19">
    <source>
        <dbReference type="Proteomes" id="UP000507470"/>
    </source>
</evidence>
<feature type="compositionally biased region" description="Polar residues" evidence="16">
    <location>
        <begin position="463"/>
        <end position="479"/>
    </location>
</feature>
<evidence type="ECO:0000256" key="11">
    <source>
        <dbReference type="ARBA" id="ARBA00023242"/>
    </source>
</evidence>
<dbReference type="EC" id="2.7.11.22" evidence="4"/>
<dbReference type="SUPFAM" id="SSF56112">
    <property type="entry name" value="Protein kinase-like (PK-like)"/>
    <property type="match status" value="1"/>
</dbReference>
<evidence type="ECO:0000256" key="1">
    <source>
        <dbReference type="ARBA" id="ARBA00004123"/>
    </source>
</evidence>
<keyword evidence="11" id="KW-0539">Nucleus</keyword>
<dbReference type="AlphaFoldDB" id="A0A6J8BQF7"/>
<evidence type="ECO:0000259" key="17">
    <source>
        <dbReference type="PROSITE" id="PS50011"/>
    </source>
</evidence>
<dbReference type="PROSITE" id="PS00108">
    <property type="entry name" value="PROTEIN_KINASE_ST"/>
    <property type="match status" value="1"/>
</dbReference>
<feature type="binding site" evidence="15">
    <location>
        <position position="34"/>
    </location>
    <ligand>
        <name>ATP</name>
        <dbReference type="ChEBI" id="CHEBI:30616"/>
    </ligand>
</feature>
<dbReference type="GO" id="GO:0005634">
    <property type="term" value="C:nucleus"/>
    <property type="evidence" value="ECO:0007669"/>
    <property type="project" value="UniProtKB-SubCell"/>
</dbReference>
<feature type="domain" description="Protein kinase" evidence="17">
    <location>
        <begin position="4"/>
        <end position="287"/>
    </location>
</feature>
<keyword evidence="6" id="KW-0723">Serine/threonine-protein kinase</keyword>
<evidence type="ECO:0000256" key="13">
    <source>
        <dbReference type="ARBA" id="ARBA00047811"/>
    </source>
</evidence>
<dbReference type="Proteomes" id="UP000507470">
    <property type="component" value="Unassembled WGS sequence"/>
</dbReference>
<dbReference type="FunFam" id="1.10.510.10:FF:000261">
    <property type="entry name" value="cyclin-dependent kinase-like 2 isoform X2"/>
    <property type="match status" value="1"/>
</dbReference>
<organism evidence="18 19">
    <name type="scientific">Mytilus coruscus</name>
    <name type="common">Sea mussel</name>
    <dbReference type="NCBI Taxonomy" id="42192"/>
    <lineage>
        <taxon>Eukaryota</taxon>
        <taxon>Metazoa</taxon>
        <taxon>Spiralia</taxon>
        <taxon>Lophotrochozoa</taxon>
        <taxon>Mollusca</taxon>
        <taxon>Bivalvia</taxon>
        <taxon>Autobranchia</taxon>
        <taxon>Pteriomorphia</taxon>
        <taxon>Mytilida</taxon>
        <taxon>Mytiloidea</taxon>
        <taxon>Mytilidae</taxon>
        <taxon>Mytilinae</taxon>
        <taxon>Mytilus</taxon>
    </lineage>
</organism>
<dbReference type="EMBL" id="CACVKT020003693">
    <property type="protein sequence ID" value="CAC5385310.1"/>
    <property type="molecule type" value="Genomic_DNA"/>
</dbReference>
<keyword evidence="5" id="KW-0963">Cytoplasm</keyword>
<dbReference type="InterPro" id="IPR011009">
    <property type="entry name" value="Kinase-like_dom_sf"/>
</dbReference>
<dbReference type="GO" id="GO:0005737">
    <property type="term" value="C:cytoplasm"/>
    <property type="evidence" value="ECO:0007669"/>
    <property type="project" value="UniProtKB-SubCell"/>
</dbReference>
<proteinExistence type="inferred from homology"/>
<dbReference type="SMART" id="SM00220">
    <property type="entry name" value="S_TKc"/>
    <property type="match status" value="1"/>
</dbReference>
<keyword evidence="19" id="KW-1185">Reference proteome</keyword>